<gene>
    <name evidence="3" type="ORF">ECRASSUSDP1_LOCUS5583</name>
</gene>
<name>A0AAD1U8D1_EUPCR</name>
<dbReference type="Pfam" id="PF01344">
    <property type="entry name" value="Kelch_1"/>
    <property type="match status" value="2"/>
</dbReference>
<dbReference type="SUPFAM" id="SSF117281">
    <property type="entry name" value="Kelch motif"/>
    <property type="match status" value="1"/>
</dbReference>
<evidence type="ECO:0008006" key="5">
    <source>
        <dbReference type="Google" id="ProtNLM"/>
    </source>
</evidence>
<dbReference type="InterPro" id="IPR006652">
    <property type="entry name" value="Kelch_1"/>
</dbReference>
<dbReference type="AlphaFoldDB" id="A0AAD1U8D1"/>
<dbReference type="EMBL" id="CAMPGE010005388">
    <property type="protein sequence ID" value="CAI2364240.1"/>
    <property type="molecule type" value="Genomic_DNA"/>
</dbReference>
<dbReference type="Gene3D" id="2.120.10.80">
    <property type="entry name" value="Kelch-type beta propeller"/>
    <property type="match status" value="1"/>
</dbReference>
<proteinExistence type="predicted"/>
<evidence type="ECO:0000256" key="2">
    <source>
        <dbReference type="ARBA" id="ARBA00022737"/>
    </source>
</evidence>
<dbReference type="SUPFAM" id="SSF57845">
    <property type="entry name" value="B-box zinc-binding domain"/>
    <property type="match status" value="1"/>
</dbReference>
<keyword evidence="4" id="KW-1185">Reference proteome</keyword>
<protein>
    <recommendedName>
        <fullName evidence="5">Kelch motif family protein</fullName>
    </recommendedName>
</protein>
<dbReference type="Gene3D" id="3.30.160.60">
    <property type="entry name" value="Classic Zinc Finger"/>
    <property type="match status" value="1"/>
</dbReference>
<dbReference type="CDD" id="cd19756">
    <property type="entry name" value="Bbox2"/>
    <property type="match status" value="1"/>
</dbReference>
<dbReference type="InterPro" id="IPR015915">
    <property type="entry name" value="Kelch-typ_b-propeller"/>
</dbReference>
<evidence type="ECO:0000256" key="1">
    <source>
        <dbReference type="ARBA" id="ARBA00022441"/>
    </source>
</evidence>
<accession>A0AAD1U8D1</accession>
<sequence length="512" mass="60217">MDEYSGVQSNYQSKMQSSRTLNDVCELHQMNYVGFCAVHQELVCEDCTDSEKHIHHSNKILLLKAAARDIVSKISNMTNELFESNDFKIRTNFRAMIMDFFEFLHEKLREIEREKMKELREMFAKMNCDDLSKKAEYLQRKQCQFQKYVKDLREKYNQKKYTRIIENTDEIKEQMDSITFHQQEIEQCKKDLEKFKNLNIIRKDQKSVEVLSKVVSQCIKVPNVRLISEEKDILHFFVYNSHSMYKYNIKSSNYEVCRIPVKIPANFMSIETDDGRIFISGGGEPGKARKTCYEFLDNTLIPRKDMIYERRAHTLTEIKDSKNKSHIYAIGSSLPTESMNKCEYYDVVTNTWTSGPSLNTKRNFHSSIAFKKYIYVMAGFNGGQRTNIIERLDTFYGDEWNFIDVKMKNYTKKWVCLEGCGLYTIDSTKILIFGGYTSSERKSRDCFMFYPESSIIERINCKTASESNFYQRQPKMSSDGNLYSVETNSLDIHIFDINTQTWSVLARKDIGW</sequence>
<evidence type="ECO:0000313" key="3">
    <source>
        <dbReference type="EMBL" id="CAI2364240.1"/>
    </source>
</evidence>
<dbReference type="PANTHER" id="PTHR24412:SF489">
    <property type="entry name" value="RING FINGER DOMAIN AND KELCH REPEAT-CONTAINING PROTEIN DDB_G0271372"/>
    <property type="match status" value="1"/>
</dbReference>
<keyword evidence="2" id="KW-0677">Repeat</keyword>
<organism evidence="3 4">
    <name type="scientific">Euplotes crassus</name>
    <dbReference type="NCBI Taxonomy" id="5936"/>
    <lineage>
        <taxon>Eukaryota</taxon>
        <taxon>Sar</taxon>
        <taxon>Alveolata</taxon>
        <taxon>Ciliophora</taxon>
        <taxon>Intramacronucleata</taxon>
        <taxon>Spirotrichea</taxon>
        <taxon>Hypotrichia</taxon>
        <taxon>Euplotida</taxon>
        <taxon>Euplotidae</taxon>
        <taxon>Moneuplotes</taxon>
    </lineage>
</organism>
<reference evidence="3" key="1">
    <citation type="submission" date="2023-07" db="EMBL/GenBank/DDBJ databases">
        <authorList>
            <consortium name="AG Swart"/>
            <person name="Singh M."/>
            <person name="Singh A."/>
            <person name="Seah K."/>
            <person name="Emmerich C."/>
        </authorList>
    </citation>
    <scope>NUCLEOTIDE SEQUENCE</scope>
    <source>
        <strain evidence="3">DP1</strain>
    </source>
</reference>
<dbReference type="SMART" id="SM00612">
    <property type="entry name" value="Kelch"/>
    <property type="match status" value="2"/>
</dbReference>
<dbReference type="Proteomes" id="UP001295684">
    <property type="component" value="Unassembled WGS sequence"/>
</dbReference>
<comment type="caution">
    <text evidence="3">The sequence shown here is derived from an EMBL/GenBank/DDBJ whole genome shotgun (WGS) entry which is preliminary data.</text>
</comment>
<evidence type="ECO:0000313" key="4">
    <source>
        <dbReference type="Proteomes" id="UP001295684"/>
    </source>
</evidence>
<keyword evidence="1" id="KW-0880">Kelch repeat</keyword>
<dbReference type="PANTHER" id="PTHR24412">
    <property type="entry name" value="KELCH PROTEIN"/>
    <property type="match status" value="1"/>
</dbReference>